<keyword evidence="2" id="KW-1185">Reference proteome</keyword>
<evidence type="ECO:0000313" key="1">
    <source>
        <dbReference type="EMBL" id="KAK9140787.1"/>
    </source>
</evidence>
<protein>
    <submittedName>
        <fullName evidence="1">Uncharacterized protein</fullName>
    </submittedName>
</protein>
<dbReference type="Proteomes" id="UP001419268">
    <property type="component" value="Unassembled WGS sequence"/>
</dbReference>
<gene>
    <name evidence="1" type="ORF">Scep_010468</name>
</gene>
<dbReference type="EMBL" id="JBBNAG010000004">
    <property type="protein sequence ID" value="KAK9140787.1"/>
    <property type="molecule type" value="Genomic_DNA"/>
</dbReference>
<reference evidence="1 2" key="1">
    <citation type="submission" date="2024-01" db="EMBL/GenBank/DDBJ databases">
        <title>Genome assemblies of Stephania.</title>
        <authorList>
            <person name="Yang L."/>
        </authorList>
    </citation>
    <scope>NUCLEOTIDE SEQUENCE [LARGE SCALE GENOMIC DNA]</scope>
    <source>
        <strain evidence="1">JXDWG</strain>
        <tissue evidence="1">Leaf</tissue>
    </source>
</reference>
<proteinExistence type="predicted"/>
<evidence type="ECO:0000313" key="2">
    <source>
        <dbReference type="Proteomes" id="UP001419268"/>
    </source>
</evidence>
<name>A0AAP0JV67_9MAGN</name>
<accession>A0AAP0JV67</accession>
<organism evidence="1 2">
    <name type="scientific">Stephania cephalantha</name>
    <dbReference type="NCBI Taxonomy" id="152367"/>
    <lineage>
        <taxon>Eukaryota</taxon>
        <taxon>Viridiplantae</taxon>
        <taxon>Streptophyta</taxon>
        <taxon>Embryophyta</taxon>
        <taxon>Tracheophyta</taxon>
        <taxon>Spermatophyta</taxon>
        <taxon>Magnoliopsida</taxon>
        <taxon>Ranunculales</taxon>
        <taxon>Menispermaceae</taxon>
        <taxon>Menispermoideae</taxon>
        <taxon>Cissampelideae</taxon>
        <taxon>Stephania</taxon>
    </lineage>
</organism>
<dbReference type="AlphaFoldDB" id="A0AAP0JV67"/>
<comment type="caution">
    <text evidence="1">The sequence shown here is derived from an EMBL/GenBank/DDBJ whole genome shotgun (WGS) entry which is preliminary data.</text>
</comment>
<sequence>MGNGRLHDPFLDFLSSQINALKNLHLGENVSSHDHNHHLQLHETFLANVDQV</sequence>